<feature type="transmembrane region" description="Helical" evidence="1">
    <location>
        <begin position="6"/>
        <end position="33"/>
    </location>
</feature>
<name>B1ZTD5_OPITP</name>
<evidence type="ECO:0000313" key="3">
    <source>
        <dbReference type="Proteomes" id="UP000007013"/>
    </source>
</evidence>
<keyword evidence="3" id="KW-1185">Reference proteome</keyword>
<dbReference type="RefSeq" id="WP_012376118.1">
    <property type="nucleotide sequence ID" value="NC_010571.1"/>
</dbReference>
<dbReference type="AlphaFoldDB" id="B1ZTD5"/>
<evidence type="ECO:0000256" key="1">
    <source>
        <dbReference type="SAM" id="Phobius"/>
    </source>
</evidence>
<gene>
    <name evidence="2" type="ordered locus">Oter_3310</name>
</gene>
<accession>B1ZTD5</accession>
<dbReference type="STRING" id="452637.Oter_3310"/>
<dbReference type="EMBL" id="CP001032">
    <property type="protein sequence ID" value="ACB76589.1"/>
    <property type="molecule type" value="Genomic_DNA"/>
</dbReference>
<organism evidence="2 3">
    <name type="scientific">Opitutus terrae (strain DSM 11246 / JCM 15787 / PB90-1)</name>
    <dbReference type="NCBI Taxonomy" id="452637"/>
    <lineage>
        <taxon>Bacteria</taxon>
        <taxon>Pseudomonadati</taxon>
        <taxon>Verrucomicrobiota</taxon>
        <taxon>Opitutia</taxon>
        <taxon>Opitutales</taxon>
        <taxon>Opitutaceae</taxon>
        <taxon>Opitutus</taxon>
    </lineage>
</organism>
<dbReference type="KEGG" id="ote:Oter_3310"/>
<keyword evidence="1" id="KW-0812">Transmembrane</keyword>
<proteinExistence type="predicted"/>
<reference evidence="2 3" key="1">
    <citation type="journal article" date="2011" name="J. Bacteriol.">
        <title>Genome sequence of the verrucomicrobium Opitutus terrae PB90-1, an abundant inhabitant of rice paddy soil ecosystems.</title>
        <authorList>
            <person name="van Passel M.W."/>
            <person name="Kant R."/>
            <person name="Palva A."/>
            <person name="Copeland A."/>
            <person name="Lucas S."/>
            <person name="Lapidus A."/>
            <person name="Glavina del Rio T."/>
            <person name="Pitluck S."/>
            <person name="Goltsman E."/>
            <person name="Clum A."/>
            <person name="Sun H."/>
            <person name="Schmutz J."/>
            <person name="Larimer F.W."/>
            <person name="Land M.L."/>
            <person name="Hauser L."/>
            <person name="Kyrpides N."/>
            <person name="Mikhailova N."/>
            <person name="Richardson P.P."/>
            <person name="Janssen P.H."/>
            <person name="de Vos W.M."/>
            <person name="Smidt H."/>
        </authorList>
    </citation>
    <scope>NUCLEOTIDE SEQUENCE [LARGE SCALE GENOMIC DNA]</scope>
    <source>
        <strain evidence="3">DSM 11246 / JCM 15787 / PB90-1</strain>
    </source>
</reference>
<dbReference type="HOGENOM" id="CLU_3254920_0_0_0"/>
<protein>
    <submittedName>
        <fullName evidence="2">Uncharacterized protein</fullName>
    </submittedName>
</protein>
<sequence>MKTAIVSALVMFGVAIVISMGVAALMKVLFLLIRRINAPKKG</sequence>
<dbReference type="Proteomes" id="UP000007013">
    <property type="component" value="Chromosome"/>
</dbReference>
<keyword evidence="1" id="KW-0472">Membrane</keyword>
<keyword evidence="1" id="KW-1133">Transmembrane helix</keyword>
<evidence type="ECO:0000313" key="2">
    <source>
        <dbReference type="EMBL" id="ACB76589.1"/>
    </source>
</evidence>